<accession>A0AAJ6NBD0</accession>
<dbReference type="Proteomes" id="UP001236239">
    <property type="component" value="Unassembled WGS sequence"/>
</dbReference>
<gene>
    <name evidence="2" type="ORF">QJU93_09880</name>
</gene>
<dbReference type="AlphaFoldDB" id="A0AAJ6NBD0"/>
<evidence type="ECO:0000313" key="3">
    <source>
        <dbReference type="Proteomes" id="UP001236239"/>
    </source>
</evidence>
<dbReference type="RefSeq" id="WP_306384675.1">
    <property type="nucleotide sequence ID" value="NZ_JASAYN010000001.1"/>
</dbReference>
<sequence>MRKTTIALAITSMTLNDRELKLSNQFYKRNKGSVLDHKSRNKKQQLKQIYGRK</sequence>
<organism evidence="2 3">
    <name type="scientific">Phocoenobacter skyensis</name>
    <dbReference type="NCBI Taxonomy" id="97481"/>
    <lineage>
        <taxon>Bacteria</taxon>
        <taxon>Pseudomonadati</taxon>
        <taxon>Pseudomonadota</taxon>
        <taxon>Gammaproteobacteria</taxon>
        <taxon>Pasteurellales</taxon>
        <taxon>Pasteurellaceae</taxon>
        <taxon>Phocoenobacter</taxon>
    </lineage>
</organism>
<comment type="caution">
    <text evidence="2">The sequence shown here is derived from an EMBL/GenBank/DDBJ whole genome shotgun (WGS) entry which is preliminary data.</text>
</comment>
<protein>
    <submittedName>
        <fullName evidence="2">Uncharacterized protein</fullName>
    </submittedName>
</protein>
<reference evidence="2" key="1">
    <citation type="journal article" date="2023" name="Front. Microbiol.">
        <title>Phylogeography and host specificity of Pasteurellaceae pathogenic to sea-farmed fish in the north-east Atlantic.</title>
        <authorList>
            <person name="Gulla S."/>
            <person name="Colquhoun D.J."/>
            <person name="Olsen A.B."/>
            <person name="Spilsberg B."/>
            <person name="Lagesen K."/>
            <person name="Aakesson C.P."/>
            <person name="Strom S."/>
            <person name="Manji F."/>
            <person name="Birkbeck T.H."/>
            <person name="Nilsen H.K."/>
        </authorList>
    </citation>
    <scope>NUCLEOTIDE SEQUENCE</scope>
    <source>
        <strain evidence="2">TW16_20</strain>
    </source>
</reference>
<name>A0AAJ6NBD0_9PAST</name>
<evidence type="ECO:0000313" key="2">
    <source>
        <dbReference type="EMBL" id="MDP8173663.1"/>
    </source>
</evidence>
<proteinExistence type="predicted"/>
<feature type="compositionally biased region" description="Basic residues" evidence="1">
    <location>
        <begin position="39"/>
        <end position="53"/>
    </location>
</feature>
<feature type="region of interest" description="Disordered" evidence="1">
    <location>
        <begin position="33"/>
        <end position="53"/>
    </location>
</feature>
<dbReference type="EMBL" id="JASAYQ010000021">
    <property type="protein sequence ID" value="MDP8173663.1"/>
    <property type="molecule type" value="Genomic_DNA"/>
</dbReference>
<evidence type="ECO:0000256" key="1">
    <source>
        <dbReference type="SAM" id="MobiDB-lite"/>
    </source>
</evidence>